<gene>
    <name evidence="4" type="ORF">NLJ89_g9526</name>
</gene>
<dbReference type="EMBL" id="JANKHO010001502">
    <property type="protein sequence ID" value="KAJ3501031.1"/>
    <property type="molecule type" value="Genomic_DNA"/>
</dbReference>
<evidence type="ECO:0000256" key="1">
    <source>
        <dbReference type="ARBA" id="ARBA00022737"/>
    </source>
</evidence>
<feature type="region of interest" description="Disordered" evidence="2">
    <location>
        <begin position="849"/>
        <end position="872"/>
    </location>
</feature>
<evidence type="ECO:0000256" key="2">
    <source>
        <dbReference type="SAM" id="MobiDB-lite"/>
    </source>
</evidence>
<organism evidence="4 5">
    <name type="scientific">Agrocybe chaxingu</name>
    <dbReference type="NCBI Taxonomy" id="84603"/>
    <lineage>
        <taxon>Eukaryota</taxon>
        <taxon>Fungi</taxon>
        <taxon>Dikarya</taxon>
        <taxon>Basidiomycota</taxon>
        <taxon>Agaricomycotina</taxon>
        <taxon>Agaricomycetes</taxon>
        <taxon>Agaricomycetidae</taxon>
        <taxon>Agaricales</taxon>
        <taxon>Agaricineae</taxon>
        <taxon>Strophariaceae</taxon>
        <taxon>Agrocybe</taxon>
    </lineage>
</organism>
<comment type="caution">
    <text evidence="4">The sequence shown here is derived from an EMBL/GenBank/DDBJ whole genome shotgun (WGS) entry which is preliminary data.</text>
</comment>
<dbReference type="Gene3D" id="3.40.50.300">
    <property type="entry name" value="P-loop containing nucleotide triphosphate hydrolases"/>
    <property type="match status" value="1"/>
</dbReference>
<dbReference type="Proteomes" id="UP001148786">
    <property type="component" value="Unassembled WGS sequence"/>
</dbReference>
<evidence type="ECO:0000313" key="4">
    <source>
        <dbReference type="EMBL" id="KAJ3501031.1"/>
    </source>
</evidence>
<sequence>MFNSSQNVQIHDSNLSVTTYNQTVQLGVSKARKGFDILQSMVCPSAFHNSDDRPDPPKCHENTRVAIIAKLVDWVEGRIDTDALVFWLFGPAGAGKSAIARTLAELCEARGLLLASFFFFRSDPGRNTTKSLIASIAYCIALTIPPSRALIESAVETNPLIFQYSLDLQFMKLVIEPLRQLMDSNVFSQIPFPVLIIIDGLDECLAPRQQSNILATLTRCAYRSGLPFKLLVASRPEQGINFSFEKVRPRSMITSLELDNDYYTREDIKTFLHDKFYEITQSHPFRSLLPPSWPSWSQLQALVDKSSGQFIYISLVIRYLDSPFHLPSDRLGAVLQLRPLEKDLPFTELDVLYTHILSGVADLPTVLQILGMKFALQFYPGPDTGCGDIEMVETIMGLRAGDVSILLSGLSSLLKCQDAYIVIHHSSFLDFLQNERRSRRFYIDIREVHTKIARCVLQSLQLPEFERRPYRVMFWIGMAWQLKNAYITTELEDDLWSFDPIQYTSSPEFSSWNYGDILCQFRRDFLVPLENQEAPHLYLHYQEMLSTMVESWTRQIFHSPSKFYLLTACFFVMRKGSRSEIGLTEFATRHFIGFTIFTSRGLTWPLFCSMVFGLDSDDEVHKTFDIDESRTGAALELMPLSSHLRLVYGTPETTESMLPDHMNAEQITRVALACLRYLHRNPPKTRRRQFDFLHVWARRSAHSPWITKRRTQALLGFGAMRQQYGLRLVHQCWKPRVMEADHVSDTTPAQKWRVRHRAWYKNAHRIYAETHQAAQWSFTLLCRALTLATESEELAAALSKPLAPYELFFPRFTTHFKNAREVYLRKIVSTPRPEDILGELIMEELQVSESSVEDAFSPSSESSDEGYTTCPD</sequence>
<dbReference type="InterPro" id="IPR027417">
    <property type="entry name" value="P-loop_NTPase"/>
</dbReference>
<feature type="domain" description="Nephrocystin 3-like N-terminal" evidence="3">
    <location>
        <begin position="73"/>
        <end position="235"/>
    </location>
</feature>
<dbReference type="Pfam" id="PF24883">
    <property type="entry name" value="NPHP3_N"/>
    <property type="match status" value="1"/>
</dbReference>
<keyword evidence="5" id="KW-1185">Reference proteome</keyword>
<reference evidence="4" key="1">
    <citation type="submission" date="2022-07" db="EMBL/GenBank/DDBJ databases">
        <title>Genome Sequence of Agrocybe chaxingu.</title>
        <authorList>
            <person name="Buettner E."/>
        </authorList>
    </citation>
    <scope>NUCLEOTIDE SEQUENCE</scope>
    <source>
        <strain evidence="4">MP-N11</strain>
    </source>
</reference>
<dbReference type="OrthoDB" id="3018304at2759"/>
<dbReference type="PANTHER" id="PTHR10039:SF14">
    <property type="entry name" value="NACHT DOMAIN-CONTAINING PROTEIN"/>
    <property type="match status" value="1"/>
</dbReference>
<keyword evidence="1" id="KW-0677">Repeat</keyword>
<dbReference type="AlphaFoldDB" id="A0A9W8JSI9"/>
<evidence type="ECO:0000259" key="3">
    <source>
        <dbReference type="Pfam" id="PF24883"/>
    </source>
</evidence>
<dbReference type="SUPFAM" id="SSF52540">
    <property type="entry name" value="P-loop containing nucleoside triphosphate hydrolases"/>
    <property type="match status" value="1"/>
</dbReference>
<proteinExistence type="predicted"/>
<dbReference type="InterPro" id="IPR056884">
    <property type="entry name" value="NPHP3-like_N"/>
</dbReference>
<protein>
    <recommendedName>
        <fullName evidence="3">Nephrocystin 3-like N-terminal domain-containing protein</fullName>
    </recommendedName>
</protein>
<accession>A0A9W8JSI9</accession>
<evidence type="ECO:0000313" key="5">
    <source>
        <dbReference type="Proteomes" id="UP001148786"/>
    </source>
</evidence>
<name>A0A9W8JSI9_9AGAR</name>
<dbReference type="PANTHER" id="PTHR10039">
    <property type="entry name" value="AMELOGENIN"/>
    <property type="match status" value="1"/>
</dbReference>